<accession>A0ABD3NUT4</accession>
<evidence type="ECO:0000259" key="3">
    <source>
        <dbReference type="PROSITE" id="PS50800"/>
    </source>
</evidence>
<feature type="region of interest" description="Disordered" evidence="1">
    <location>
        <begin position="437"/>
        <end position="472"/>
    </location>
</feature>
<dbReference type="InterPro" id="IPR003034">
    <property type="entry name" value="SAP_dom"/>
</dbReference>
<dbReference type="Pfam" id="PF02037">
    <property type="entry name" value="SAP"/>
    <property type="match status" value="1"/>
</dbReference>
<feature type="region of interest" description="Disordered" evidence="1">
    <location>
        <begin position="60"/>
        <end position="105"/>
    </location>
</feature>
<feature type="chain" id="PRO_5044785051" description="SAP domain-containing protein" evidence="2">
    <location>
        <begin position="19"/>
        <end position="506"/>
    </location>
</feature>
<evidence type="ECO:0000256" key="2">
    <source>
        <dbReference type="SAM" id="SignalP"/>
    </source>
</evidence>
<dbReference type="AlphaFoldDB" id="A0ABD3NUT4"/>
<feature type="compositionally biased region" description="Low complexity" evidence="1">
    <location>
        <begin position="79"/>
        <end position="91"/>
    </location>
</feature>
<dbReference type="Proteomes" id="UP001530400">
    <property type="component" value="Unassembled WGS sequence"/>
</dbReference>
<dbReference type="EMBL" id="JALLPJ020000923">
    <property type="protein sequence ID" value="KAL3779679.1"/>
    <property type="molecule type" value="Genomic_DNA"/>
</dbReference>
<dbReference type="InterPro" id="IPR036361">
    <property type="entry name" value="SAP_dom_sf"/>
</dbReference>
<keyword evidence="5" id="KW-1185">Reference proteome</keyword>
<sequence>MRLSIAISSLFSFKIANAFTVHTGLTSCSLPAKQTVALASSNDGWYDDYDEFAKKLDFNDGGWDNNPSSSDRPRGGGNNNYSRSSGRSFNNDYSRDPTDTSPVNEQLINSMLSERTEMRRKGMFDEADNIRNELLSVHGVTVWDKDRVWTTKAGAGAGAGGARGGGRGDRGARGGRGGRRDGGRIGRGSGRGRGKERRFNEHGHDYNMAGGPIDRSVCSLPEREIHMLIRERMECKFDRNYDMADSIQRELLSYGVAVHDAYKEWRADGESWGTFDSFRALTKGPRGPKVYTRRGPGAGLTDEEIETIDQMVADRSEAKNIGDYDKADAIFAELGSRFNVNVDDRAAQWALRHEEYEMSSYSAIVPELDVMKIIGNKLADRISARKNRDFALADQIRQELEEEYLVRVDDQKKEWRIVQPDGAKWADDEDEAGEFAGMNFESKAEFDEDFDEDDVDDDDDEKAIRDSTDAEDLSSLTVPQLKAKLKEAGLPVSGVKAELIERLSTV</sequence>
<feature type="compositionally biased region" description="Basic and acidic residues" evidence="1">
    <location>
        <begin position="166"/>
        <end position="184"/>
    </location>
</feature>
<organism evidence="4 5">
    <name type="scientific">Cyclotella atomus</name>
    <dbReference type="NCBI Taxonomy" id="382360"/>
    <lineage>
        <taxon>Eukaryota</taxon>
        <taxon>Sar</taxon>
        <taxon>Stramenopiles</taxon>
        <taxon>Ochrophyta</taxon>
        <taxon>Bacillariophyta</taxon>
        <taxon>Coscinodiscophyceae</taxon>
        <taxon>Thalassiosirophycidae</taxon>
        <taxon>Stephanodiscales</taxon>
        <taxon>Stephanodiscaceae</taxon>
        <taxon>Cyclotella</taxon>
    </lineage>
</organism>
<feature type="region of interest" description="Disordered" evidence="1">
    <location>
        <begin position="153"/>
        <end position="206"/>
    </location>
</feature>
<keyword evidence="2" id="KW-0732">Signal</keyword>
<dbReference type="SMART" id="SM00513">
    <property type="entry name" value="SAP"/>
    <property type="match status" value="1"/>
</dbReference>
<name>A0ABD3NUT4_9STRA</name>
<feature type="compositionally biased region" description="Gly residues" evidence="1">
    <location>
        <begin position="155"/>
        <end position="165"/>
    </location>
</feature>
<proteinExistence type="predicted"/>
<evidence type="ECO:0000313" key="4">
    <source>
        <dbReference type="EMBL" id="KAL3779679.1"/>
    </source>
</evidence>
<dbReference type="PROSITE" id="PS50800">
    <property type="entry name" value="SAP"/>
    <property type="match status" value="1"/>
</dbReference>
<feature type="compositionally biased region" description="Acidic residues" evidence="1">
    <location>
        <begin position="446"/>
        <end position="461"/>
    </location>
</feature>
<gene>
    <name evidence="4" type="ORF">ACHAWO_004184</name>
</gene>
<reference evidence="4 5" key="1">
    <citation type="submission" date="2024-10" db="EMBL/GenBank/DDBJ databases">
        <title>Updated reference genomes for cyclostephanoid diatoms.</title>
        <authorList>
            <person name="Roberts W.R."/>
            <person name="Alverson A.J."/>
        </authorList>
    </citation>
    <scope>NUCLEOTIDE SEQUENCE [LARGE SCALE GENOMIC DNA]</scope>
    <source>
        <strain evidence="4 5">AJA010-31</strain>
    </source>
</reference>
<protein>
    <recommendedName>
        <fullName evidence="3">SAP domain-containing protein</fullName>
    </recommendedName>
</protein>
<dbReference type="SUPFAM" id="SSF47323">
    <property type="entry name" value="Anticodon-binding domain of a subclass of class I aminoacyl-tRNA synthetases"/>
    <property type="match status" value="2"/>
</dbReference>
<feature type="domain" description="SAP" evidence="3">
    <location>
        <begin position="473"/>
        <end position="506"/>
    </location>
</feature>
<comment type="caution">
    <text evidence="4">The sequence shown here is derived from an EMBL/GenBank/DDBJ whole genome shotgun (WGS) entry which is preliminary data.</text>
</comment>
<dbReference type="Gene3D" id="1.20.120.1910">
    <property type="entry name" value="Cysteine-tRNA ligase, C-terminal anti-codon recognition domain"/>
    <property type="match status" value="2"/>
</dbReference>
<dbReference type="PROSITE" id="PS51257">
    <property type="entry name" value="PROKAR_LIPOPROTEIN"/>
    <property type="match status" value="1"/>
</dbReference>
<feature type="signal peptide" evidence="2">
    <location>
        <begin position="1"/>
        <end position="18"/>
    </location>
</feature>
<dbReference type="InterPro" id="IPR009080">
    <property type="entry name" value="tRNAsynth_Ia_anticodon-bd"/>
</dbReference>
<evidence type="ECO:0000313" key="5">
    <source>
        <dbReference type="Proteomes" id="UP001530400"/>
    </source>
</evidence>
<evidence type="ECO:0000256" key="1">
    <source>
        <dbReference type="SAM" id="MobiDB-lite"/>
    </source>
</evidence>
<dbReference type="SUPFAM" id="SSF68906">
    <property type="entry name" value="SAP domain"/>
    <property type="match status" value="1"/>
</dbReference>
<dbReference type="Gene3D" id="1.10.720.30">
    <property type="entry name" value="SAP domain"/>
    <property type="match status" value="1"/>
</dbReference>